<dbReference type="AlphaFoldDB" id="A0A1H5WWU6"/>
<organism evidence="1 2">
    <name type="scientific">Lachnospira multipara</name>
    <dbReference type="NCBI Taxonomy" id="28051"/>
    <lineage>
        <taxon>Bacteria</taxon>
        <taxon>Bacillati</taxon>
        <taxon>Bacillota</taxon>
        <taxon>Clostridia</taxon>
        <taxon>Lachnospirales</taxon>
        <taxon>Lachnospiraceae</taxon>
        <taxon>Lachnospira</taxon>
    </lineage>
</organism>
<evidence type="ECO:0000313" key="2">
    <source>
        <dbReference type="Proteomes" id="UP000236726"/>
    </source>
</evidence>
<dbReference type="EMBL" id="FNUL01000019">
    <property type="protein sequence ID" value="SEG03660.1"/>
    <property type="molecule type" value="Genomic_DNA"/>
</dbReference>
<keyword evidence="2" id="KW-1185">Reference proteome</keyword>
<protein>
    <submittedName>
        <fullName evidence="1">Uncharacterized protein</fullName>
    </submittedName>
</protein>
<sequence>MVDTRKIITKEFFGMEYRFIDIMKSNEKEDDEIFFCIERRKVLGPEHYTDKCGYLKKTPEMRKFIAEKLFTGCSGISFIQWPNCWNVVFEEKSIIGNISFKMENEEFNKLFN</sequence>
<proteinExistence type="predicted"/>
<name>A0A1H5WWU6_9FIRM</name>
<gene>
    <name evidence="1" type="ORF">SAMN05216537_11915</name>
</gene>
<evidence type="ECO:0000313" key="1">
    <source>
        <dbReference type="EMBL" id="SEG03660.1"/>
    </source>
</evidence>
<reference evidence="1 2" key="1">
    <citation type="submission" date="2016-10" db="EMBL/GenBank/DDBJ databases">
        <authorList>
            <person name="de Groot N.N."/>
        </authorList>
    </citation>
    <scope>NUCLEOTIDE SEQUENCE [LARGE SCALE GENOMIC DNA]</scope>
    <source>
        <strain evidence="1 2">D15d</strain>
    </source>
</reference>
<dbReference type="Proteomes" id="UP000236726">
    <property type="component" value="Unassembled WGS sequence"/>
</dbReference>
<accession>A0A1H5WWU6</accession>